<evidence type="ECO:0000313" key="4">
    <source>
        <dbReference type="Proteomes" id="UP000813824"/>
    </source>
</evidence>
<dbReference type="EMBL" id="JAEVFJ010000003">
    <property type="protein sequence ID" value="KAH8105952.1"/>
    <property type="molecule type" value="Genomic_DNA"/>
</dbReference>
<protein>
    <recommendedName>
        <fullName evidence="5">Protein EFR3</fullName>
    </recommendedName>
</protein>
<proteinExistence type="inferred from homology"/>
<comment type="similarity">
    <text evidence="1">Belongs to the EFR3 family.</text>
</comment>
<feature type="region of interest" description="Disordered" evidence="2">
    <location>
        <begin position="770"/>
        <end position="798"/>
    </location>
</feature>
<feature type="compositionally biased region" description="Polar residues" evidence="2">
    <location>
        <begin position="771"/>
        <end position="780"/>
    </location>
</feature>
<dbReference type="InterPro" id="IPR049150">
    <property type="entry name" value="EFR3_HEAT-like_rpt"/>
</dbReference>
<feature type="compositionally biased region" description="Polar residues" evidence="2">
    <location>
        <begin position="633"/>
        <end position="643"/>
    </location>
</feature>
<dbReference type="InterPro" id="IPR039786">
    <property type="entry name" value="EFR3"/>
</dbReference>
<gene>
    <name evidence="3" type="ORF">BXZ70DRAFT_886723</name>
</gene>
<feature type="region of interest" description="Disordered" evidence="2">
    <location>
        <begin position="491"/>
        <end position="510"/>
    </location>
</feature>
<dbReference type="AlphaFoldDB" id="A0A8K0XTJ5"/>
<dbReference type="Pfam" id="PF21072">
    <property type="entry name" value="EFR3"/>
    <property type="match status" value="1"/>
</dbReference>
<dbReference type="PANTHER" id="PTHR47766">
    <property type="entry name" value="PROTEIN EFR3"/>
    <property type="match status" value="1"/>
</dbReference>
<dbReference type="Proteomes" id="UP000813824">
    <property type="component" value="Unassembled WGS sequence"/>
</dbReference>
<evidence type="ECO:0000313" key="3">
    <source>
        <dbReference type="EMBL" id="KAH8105952.1"/>
    </source>
</evidence>
<feature type="region of interest" description="Disordered" evidence="2">
    <location>
        <begin position="935"/>
        <end position="967"/>
    </location>
</feature>
<keyword evidence="4" id="KW-1185">Reference proteome</keyword>
<dbReference type="SUPFAM" id="SSF48371">
    <property type="entry name" value="ARM repeat"/>
    <property type="match status" value="1"/>
</dbReference>
<accession>A0A8K0XTJ5</accession>
<feature type="compositionally biased region" description="Polar residues" evidence="2">
    <location>
        <begin position="612"/>
        <end position="625"/>
    </location>
</feature>
<sequence length="1001" mass="108789">MHFPFTPNHVQLIAACYPPNANLLTSGPDYRPNSQELSRLTYYASNRPGKINKLTSELERRVRVDCKKAQAGNLRARATLLITLAILKALATECRRDISLLSSSLLGSISVTLSSLTEDLEVVARAASVFSAWTTYTDGHLIGADRYVTEEHSSCLQVFSRMGRIDGSSIDHEVRNRTRLLGLSAVLGVVASDVLYYSSTQFLPQITTLIPALIIPLLNVDISTLEHEFSGVKDQPTSPYLSGFRDRPAVERRAASIHLHVDGDKGPSSGDVANTALRALSLLLEHSNANQAGIIIRAVFDCLDDIGGWQKTEHCQWLAVKIADWTQYQYRYAIPSRLVEALVEGQDAPQCSPRHVALAAMIKTVFTSPTPLVNLSTSDIISSLITLTLRRILIDTEDPLLPTLVECISSLGTHVYYADQIQDLAGELVSRLSLIETSGLGNGKTPSDNARAQAVRCLLAALQGLIHAADIHEPIREDNVEETRLRKTATVVSAPTAPSDHHAKPSRRTKVPPEVWHETLTLLCDAQYGVRVDYAAALVSYIKNEIPTFGEYVDVDGVRRTRPLAEGPTRQASTMTGILYGDSTTRLLNALHADIYLLATSSVLGINANPPCSGSSSVPETNGHTPTDPAEGSAQTADDSVNLDSPPASRDNSRRSTAVPPRTRKTSVMLRLMQNAPRRLSASANASASLSDYGNILAILTAVHENLPVRAILTGVPMLLALDGACQPDAATDPIVVQRIRVLKELLARVWLVVGRVWSCPEVTDAAEKALSSQRSTTNLPELPERQPGVLSDPAEPVPFDNGLGADVQMPTWDSEALLMAIVSNSNVQNATGLDRQVLLRRLAAQWTPESAYKESLEIQTSYDGFNDSISPLRKVAPALMHIDNVSLQSLARSSRGVGVTDLREALEGRRSMSNPNLSNRAPSLSTLEHTSILAHGDSPQHHPHPLKPVRSRPQSRNKLGNPNDVRDVLNKLGIGKQNGASMLKSSFPILQKSEQKYANL</sequence>
<name>A0A8K0XTJ5_9AGAR</name>
<reference evidence="3" key="1">
    <citation type="journal article" date="2021" name="New Phytol.">
        <title>Evolutionary innovations through gain and loss of genes in the ectomycorrhizal Boletales.</title>
        <authorList>
            <person name="Wu G."/>
            <person name="Miyauchi S."/>
            <person name="Morin E."/>
            <person name="Kuo A."/>
            <person name="Drula E."/>
            <person name="Varga T."/>
            <person name="Kohler A."/>
            <person name="Feng B."/>
            <person name="Cao Y."/>
            <person name="Lipzen A."/>
            <person name="Daum C."/>
            <person name="Hundley H."/>
            <person name="Pangilinan J."/>
            <person name="Johnson J."/>
            <person name="Barry K."/>
            <person name="LaButti K."/>
            <person name="Ng V."/>
            <person name="Ahrendt S."/>
            <person name="Min B."/>
            <person name="Choi I.G."/>
            <person name="Park H."/>
            <person name="Plett J.M."/>
            <person name="Magnuson J."/>
            <person name="Spatafora J.W."/>
            <person name="Nagy L.G."/>
            <person name="Henrissat B."/>
            <person name="Grigoriev I.V."/>
            <person name="Yang Z.L."/>
            <person name="Xu J."/>
            <person name="Martin F.M."/>
        </authorList>
    </citation>
    <scope>NUCLEOTIDE SEQUENCE</scope>
    <source>
        <strain evidence="3">KKN 215</strain>
    </source>
</reference>
<dbReference type="PANTHER" id="PTHR47766:SF1">
    <property type="entry name" value="PROTEIN EFR3"/>
    <property type="match status" value="1"/>
</dbReference>
<comment type="caution">
    <text evidence="3">The sequence shown here is derived from an EMBL/GenBank/DDBJ whole genome shotgun (WGS) entry which is preliminary data.</text>
</comment>
<evidence type="ECO:0000256" key="2">
    <source>
        <dbReference type="SAM" id="MobiDB-lite"/>
    </source>
</evidence>
<feature type="region of interest" description="Disordered" evidence="2">
    <location>
        <begin position="612"/>
        <end position="666"/>
    </location>
</feature>
<organism evidence="3 4">
    <name type="scientific">Cristinia sonorae</name>
    <dbReference type="NCBI Taxonomy" id="1940300"/>
    <lineage>
        <taxon>Eukaryota</taxon>
        <taxon>Fungi</taxon>
        <taxon>Dikarya</taxon>
        <taxon>Basidiomycota</taxon>
        <taxon>Agaricomycotina</taxon>
        <taxon>Agaricomycetes</taxon>
        <taxon>Agaricomycetidae</taxon>
        <taxon>Agaricales</taxon>
        <taxon>Pleurotineae</taxon>
        <taxon>Stephanosporaceae</taxon>
        <taxon>Cristinia</taxon>
    </lineage>
</organism>
<evidence type="ECO:0000256" key="1">
    <source>
        <dbReference type="ARBA" id="ARBA00010216"/>
    </source>
</evidence>
<feature type="compositionally biased region" description="Basic residues" evidence="2">
    <location>
        <begin position="942"/>
        <end position="956"/>
    </location>
</feature>
<evidence type="ECO:0008006" key="5">
    <source>
        <dbReference type="Google" id="ProtNLM"/>
    </source>
</evidence>
<dbReference type="GO" id="GO:0072659">
    <property type="term" value="P:protein localization to plasma membrane"/>
    <property type="evidence" value="ECO:0007669"/>
    <property type="project" value="InterPro"/>
</dbReference>
<dbReference type="OrthoDB" id="274691at2759"/>
<dbReference type="InterPro" id="IPR016024">
    <property type="entry name" value="ARM-type_fold"/>
</dbReference>